<feature type="compositionally biased region" description="Basic and acidic residues" evidence="1">
    <location>
        <begin position="49"/>
        <end position="66"/>
    </location>
</feature>
<feature type="signal peptide" evidence="2">
    <location>
        <begin position="1"/>
        <end position="20"/>
    </location>
</feature>
<evidence type="ECO:0000313" key="3">
    <source>
        <dbReference type="EMBL" id="RDJ21533.1"/>
    </source>
</evidence>
<name>A0A370L210_9HYPH</name>
<sequence>MKFIIPAMTAVLLMTGGAYAQSINVGPGGVSVDPRAPHERRMDREIRREERYRDRDRERGRWERSSYRGGDCRTVTTREETPRGMVKRTTRVCD</sequence>
<organism evidence="3 4">
    <name type="scientific">Bosea caraganae</name>
    <dbReference type="NCBI Taxonomy" id="2763117"/>
    <lineage>
        <taxon>Bacteria</taxon>
        <taxon>Pseudomonadati</taxon>
        <taxon>Pseudomonadota</taxon>
        <taxon>Alphaproteobacteria</taxon>
        <taxon>Hyphomicrobiales</taxon>
        <taxon>Boseaceae</taxon>
        <taxon>Bosea</taxon>
    </lineage>
</organism>
<protein>
    <submittedName>
        <fullName evidence="3">Uncharacterized protein</fullName>
    </submittedName>
</protein>
<keyword evidence="4" id="KW-1185">Reference proteome</keyword>
<accession>A0A370L210</accession>
<reference evidence="4" key="1">
    <citation type="submission" date="2018-07" db="EMBL/GenBank/DDBJ databases">
        <authorList>
            <person name="Safronova V.I."/>
            <person name="Chirak E.R."/>
            <person name="Sazanova A.L."/>
        </authorList>
    </citation>
    <scope>NUCLEOTIDE SEQUENCE [LARGE SCALE GENOMIC DNA]</scope>
    <source>
        <strain evidence="4">RCAM04685</strain>
    </source>
</reference>
<comment type="caution">
    <text evidence="3">The sequence shown here is derived from an EMBL/GenBank/DDBJ whole genome shotgun (WGS) entry which is preliminary data.</text>
</comment>
<proteinExistence type="predicted"/>
<evidence type="ECO:0000256" key="2">
    <source>
        <dbReference type="SAM" id="SignalP"/>
    </source>
</evidence>
<feature type="compositionally biased region" description="Basic residues" evidence="1">
    <location>
        <begin position="85"/>
        <end position="94"/>
    </location>
</feature>
<feature type="region of interest" description="Disordered" evidence="1">
    <location>
        <begin position="49"/>
        <end position="94"/>
    </location>
</feature>
<keyword evidence="2" id="KW-0732">Signal</keyword>
<evidence type="ECO:0000256" key="1">
    <source>
        <dbReference type="SAM" id="MobiDB-lite"/>
    </source>
</evidence>
<dbReference type="OrthoDB" id="8163103at2"/>
<feature type="chain" id="PRO_5030068276" evidence="2">
    <location>
        <begin position="21"/>
        <end position="94"/>
    </location>
</feature>
<evidence type="ECO:0000313" key="4">
    <source>
        <dbReference type="Proteomes" id="UP000255207"/>
    </source>
</evidence>
<dbReference type="RefSeq" id="WP_114831281.1">
    <property type="nucleotide sequence ID" value="NZ_QQTO01000033.1"/>
</dbReference>
<dbReference type="AlphaFoldDB" id="A0A370L210"/>
<dbReference type="EMBL" id="QQTP01000012">
    <property type="protein sequence ID" value="RDJ21533.1"/>
    <property type="molecule type" value="Genomic_DNA"/>
</dbReference>
<dbReference type="Proteomes" id="UP000255207">
    <property type="component" value="Unassembled WGS sequence"/>
</dbReference>
<gene>
    <name evidence="3" type="ORF">DWE98_21145</name>
</gene>